<dbReference type="NCBIfam" id="TIGR02270">
    <property type="entry name" value="TIGR02270 family protein"/>
    <property type="match status" value="1"/>
</dbReference>
<dbReference type="SMART" id="SM00567">
    <property type="entry name" value="EZ_HEAT"/>
    <property type="match status" value="1"/>
</dbReference>
<evidence type="ECO:0000313" key="3">
    <source>
        <dbReference type="Proteomes" id="UP000315369"/>
    </source>
</evidence>
<dbReference type="AlphaFoldDB" id="A0A540WQ17"/>
<dbReference type="InterPro" id="IPR016024">
    <property type="entry name" value="ARM-type_fold"/>
</dbReference>
<dbReference type="InterPro" id="IPR011989">
    <property type="entry name" value="ARM-like"/>
</dbReference>
<accession>A0A540WQ17</accession>
<proteinExistence type="predicted"/>
<sequence length="437" mass="47925">MKIRRPTVRWELLEHHLEEAEFLWTQWEQALWSPELTLSEVSDGDEGRLLAHLDALALGGPPAARRFLVPALASEEPARIAVATWVLLSSEDPSGHDAVIKSLETTPDEAGPGILRALELLARDDLHAAFLKRLPGLPPEVQAGIVRARRLQRLALPDTLSGDDALQAEALRALPYVPRTALGDTQVKRGLGHDSALVRDAALEVGLLFGSRDAWTVARERAMSQEPSPRAALLSLAVAGDSKDLADLVGRLADEQVREEVIWALGFSGKPAAAETLLPLLHDEDWGLLAASSFAAITGLPLAPPFILEELSEEDAAEEEEDAEAPAPEDLRETLPGPRVLPGRVDAHAVEHWWAGRRASLTQTERYLRGTRLTAESLATALETEPMRRRPALAWEVALRSGGALFIEPRLWSHSQRQQARTLVAQLTRGWNRLQSR</sequence>
<dbReference type="SUPFAM" id="SSF48371">
    <property type="entry name" value="ARM repeat"/>
    <property type="match status" value="1"/>
</dbReference>
<reference evidence="2 3" key="1">
    <citation type="submission" date="2019-06" db="EMBL/GenBank/DDBJ databases">
        <authorList>
            <person name="Livingstone P."/>
            <person name="Whitworth D."/>
        </authorList>
    </citation>
    <scope>NUCLEOTIDE SEQUENCE [LARGE SCALE GENOMIC DNA]</scope>
    <source>
        <strain evidence="2 3">AM401</strain>
    </source>
</reference>
<dbReference type="EMBL" id="VIFM01000211">
    <property type="protein sequence ID" value="TQF11090.1"/>
    <property type="molecule type" value="Genomic_DNA"/>
</dbReference>
<evidence type="ECO:0000256" key="1">
    <source>
        <dbReference type="SAM" id="MobiDB-lite"/>
    </source>
</evidence>
<dbReference type="InterPro" id="IPR004155">
    <property type="entry name" value="PBS_lyase_HEAT"/>
</dbReference>
<dbReference type="Gene3D" id="1.25.10.10">
    <property type="entry name" value="Leucine-rich Repeat Variant"/>
    <property type="match status" value="1"/>
</dbReference>
<feature type="compositionally biased region" description="Acidic residues" evidence="1">
    <location>
        <begin position="313"/>
        <end position="324"/>
    </location>
</feature>
<dbReference type="OrthoDB" id="5494927at2"/>
<comment type="caution">
    <text evidence="2">The sequence shown here is derived from an EMBL/GenBank/DDBJ whole genome shotgun (WGS) entry which is preliminary data.</text>
</comment>
<keyword evidence="3" id="KW-1185">Reference proteome</keyword>
<dbReference type="RefSeq" id="WP_141647158.1">
    <property type="nucleotide sequence ID" value="NZ_VIFM01000211.1"/>
</dbReference>
<evidence type="ECO:0000313" key="2">
    <source>
        <dbReference type="EMBL" id="TQF11090.1"/>
    </source>
</evidence>
<organism evidence="2 3">
    <name type="scientific">Myxococcus llanfairpwllgwyngyllgogerychwyrndrobwllllantysiliogogogochensis</name>
    <dbReference type="NCBI Taxonomy" id="2590453"/>
    <lineage>
        <taxon>Bacteria</taxon>
        <taxon>Pseudomonadati</taxon>
        <taxon>Myxococcota</taxon>
        <taxon>Myxococcia</taxon>
        <taxon>Myxococcales</taxon>
        <taxon>Cystobacterineae</taxon>
        <taxon>Myxococcaceae</taxon>
        <taxon>Myxococcus</taxon>
    </lineage>
</organism>
<feature type="region of interest" description="Disordered" evidence="1">
    <location>
        <begin position="313"/>
        <end position="338"/>
    </location>
</feature>
<dbReference type="InterPro" id="IPR011959">
    <property type="entry name" value="CHP02270"/>
</dbReference>
<name>A0A540WQ17_9BACT</name>
<protein>
    <submittedName>
        <fullName evidence="2">TIGR02270 family protein</fullName>
    </submittedName>
</protein>
<dbReference type="Proteomes" id="UP000315369">
    <property type="component" value="Unassembled WGS sequence"/>
</dbReference>
<gene>
    <name evidence="2" type="ORF">FJV41_36120</name>
</gene>